<dbReference type="Gene3D" id="3.30.70.60">
    <property type="match status" value="1"/>
</dbReference>
<evidence type="ECO:0000256" key="3">
    <source>
        <dbReference type="ARBA" id="ARBA00017600"/>
    </source>
</evidence>
<dbReference type="PANTHER" id="PTHR39647">
    <property type="entry name" value="ELONGATION FACTOR 1-BETA"/>
    <property type="match status" value="1"/>
</dbReference>
<evidence type="ECO:0000256" key="4">
    <source>
        <dbReference type="ARBA" id="ARBA00022768"/>
    </source>
</evidence>
<dbReference type="GO" id="GO:0003746">
    <property type="term" value="F:translation elongation factor activity"/>
    <property type="evidence" value="ECO:0007669"/>
    <property type="project" value="UniProtKB-UniRule"/>
</dbReference>
<dbReference type="Proteomes" id="UP000294855">
    <property type="component" value="Unassembled WGS sequence"/>
</dbReference>
<dbReference type="AlphaFoldDB" id="A0A484F4E1"/>
<keyword evidence="5 7" id="KW-0648">Protein biosynthesis</keyword>
<reference evidence="9 10" key="1">
    <citation type="submission" date="2019-03" db="EMBL/GenBank/DDBJ databases">
        <title>Genomic Encyclopedia of Type Strains, Phase IV (KMG-IV): sequencing the most valuable type-strain genomes for metagenomic binning, comparative biology and taxonomic classification.</title>
        <authorList>
            <person name="Goeker M."/>
        </authorList>
    </citation>
    <scope>NUCLEOTIDE SEQUENCE [LARGE SCALE GENOMIC DNA]</scope>
    <source>
        <strain evidence="9 10">DSM 13328</strain>
    </source>
</reference>
<comment type="caution">
    <text evidence="9">The sequence shown here is derived from an EMBL/GenBank/DDBJ whole genome shotgun (WGS) entry which is preliminary data.</text>
</comment>
<evidence type="ECO:0000256" key="2">
    <source>
        <dbReference type="ARBA" id="ARBA00007411"/>
    </source>
</evidence>
<dbReference type="EMBL" id="SNYS01000007">
    <property type="protein sequence ID" value="TDQ69441.1"/>
    <property type="molecule type" value="Genomic_DNA"/>
</dbReference>
<dbReference type="SUPFAM" id="SSF54984">
    <property type="entry name" value="eEF-1beta-like"/>
    <property type="match status" value="1"/>
</dbReference>
<keyword evidence="4 7" id="KW-0251">Elongation factor</keyword>
<evidence type="ECO:0000313" key="9">
    <source>
        <dbReference type="EMBL" id="TDQ69441.1"/>
    </source>
</evidence>
<evidence type="ECO:0000259" key="8">
    <source>
        <dbReference type="SMART" id="SM00888"/>
    </source>
</evidence>
<organism evidence="9 10">
    <name type="scientific">Methanimicrococcus blatticola</name>
    <dbReference type="NCBI Taxonomy" id="91560"/>
    <lineage>
        <taxon>Archaea</taxon>
        <taxon>Methanobacteriati</taxon>
        <taxon>Methanobacteriota</taxon>
        <taxon>Stenosarchaea group</taxon>
        <taxon>Methanomicrobia</taxon>
        <taxon>Methanosarcinales</taxon>
        <taxon>Methanosarcinaceae</taxon>
        <taxon>Methanimicrococcus</taxon>
    </lineage>
</organism>
<gene>
    <name evidence="7" type="primary">ef1b</name>
    <name evidence="9" type="ORF">C7391_0767</name>
</gene>
<dbReference type="InterPro" id="IPR004542">
    <property type="entry name" value="Transl_elong_EF1B_B_arc"/>
</dbReference>
<proteinExistence type="inferred from homology"/>
<comment type="function">
    <text evidence="1 7">Promotes the exchange of GDP for GTP in EF-1-alpha/GDP, thus allowing the regeneration of EF-1-alpha/GTP that could then be used to form the ternary complex EF-1-alpha/GTP/AAtRNA.</text>
</comment>
<dbReference type="CDD" id="cd00292">
    <property type="entry name" value="EF1B"/>
    <property type="match status" value="1"/>
</dbReference>
<dbReference type="PIRSF" id="PIRSF006521">
    <property type="entry name" value="Transl_elong_EF1B_B_arc"/>
    <property type="match status" value="1"/>
</dbReference>
<dbReference type="Pfam" id="PF00736">
    <property type="entry name" value="EF1_GNE"/>
    <property type="match status" value="1"/>
</dbReference>
<dbReference type="InterPro" id="IPR014717">
    <property type="entry name" value="Transl_elong_EF1B/ribsomal_bS6"/>
</dbReference>
<comment type="similarity">
    <text evidence="2 7">Belongs to the EF-1-beta/EF-1-delta family.</text>
</comment>
<keyword evidence="10" id="KW-1185">Reference proteome</keyword>
<evidence type="ECO:0000313" key="10">
    <source>
        <dbReference type="Proteomes" id="UP000294855"/>
    </source>
</evidence>
<feature type="domain" description="Translation elongation factor EF1B beta/delta subunit guanine nucleotide exchange" evidence="8">
    <location>
        <begin position="3"/>
        <end position="89"/>
    </location>
</feature>
<dbReference type="HAMAP" id="MF_00043">
    <property type="entry name" value="EF1_beta"/>
    <property type="match status" value="1"/>
</dbReference>
<dbReference type="InterPro" id="IPR036219">
    <property type="entry name" value="eEF-1beta-like_sf"/>
</dbReference>
<dbReference type="SMART" id="SM00888">
    <property type="entry name" value="EF1_GNE"/>
    <property type="match status" value="1"/>
</dbReference>
<dbReference type="RefSeq" id="WP_133517235.1">
    <property type="nucleotide sequence ID" value="NZ_JAHDUW010000002.1"/>
</dbReference>
<protein>
    <recommendedName>
        <fullName evidence="3 7">Elongation factor 1-beta</fullName>
        <shortName evidence="7">EF-1-beta</shortName>
    </recommendedName>
    <alternativeName>
        <fullName evidence="6 7">aEF-1beta</fullName>
    </alternativeName>
</protein>
<evidence type="ECO:0000256" key="7">
    <source>
        <dbReference type="HAMAP-Rule" id="MF_00043"/>
    </source>
</evidence>
<evidence type="ECO:0000256" key="1">
    <source>
        <dbReference type="ARBA" id="ARBA00003815"/>
    </source>
</evidence>
<sequence>MSGVAATIKVMPADADTDLNALKEAIKAAIPASGKLNGEIIEEPIAFGLKALMVTVIVEDDEGGIEPVEDALNEIPEAESVSVINLDRI</sequence>
<name>A0A484F4E1_9EURY</name>
<accession>A0A484F4E1</accession>
<dbReference type="OrthoDB" id="84643at2157"/>
<dbReference type="InterPro" id="IPR014038">
    <property type="entry name" value="EF1B_bsu/dsu_GNE"/>
</dbReference>
<evidence type="ECO:0000256" key="6">
    <source>
        <dbReference type="ARBA" id="ARBA00032274"/>
    </source>
</evidence>
<evidence type="ECO:0000256" key="5">
    <source>
        <dbReference type="ARBA" id="ARBA00022917"/>
    </source>
</evidence>
<dbReference type="NCBIfam" id="TIGR00489">
    <property type="entry name" value="aEF-1_beta"/>
    <property type="match status" value="1"/>
</dbReference>
<dbReference type="NCBIfam" id="NF001670">
    <property type="entry name" value="PRK00435.1"/>
    <property type="match status" value="1"/>
</dbReference>
<dbReference type="PANTHER" id="PTHR39647:SF1">
    <property type="entry name" value="ELONGATION FACTOR 1-BETA"/>
    <property type="match status" value="1"/>
</dbReference>